<dbReference type="Proteomes" id="UP000177025">
    <property type="component" value="Unassembled WGS sequence"/>
</dbReference>
<keyword evidence="7" id="KW-0067">ATP-binding</keyword>
<evidence type="ECO:0000313" key="10">
    <source>
        <dbReference type="Proteomes" id="UP000177025"/>
    </source>
</evidence>
<dbReference type="InterPro" id="IPR005811">
    <property type="entry name" value="SUCC_ACL_C"/>
</dbReference>
<dbReference type="GO" id="GO:0042709">
    <property type="term" value="C:succinate-CoA ligase complex"/>
    <property type="evidence" value="ECO:0007669"/>
    <property type="project" value="TreeGrafter"/>
</dbReference>
<dbReference type="InterPro" id="IPR011761">
    <property type="entry name" value="ATP-grasp"/>
</dbReference>
<dbReference type="EMBL" id="MEUM01000088">
    <property type="protein sequence ID" value="OGC41950.1"/>
    <property type="molecule type" value="Genomic_DNA"/>
</dbReference>
<keyword evidence="3" id="KW-0436">Ligase</keyword>
<dbReference type="PANTHER" id="PTHR11815:SF10">
    <property type="entry name" value="SUCCINATE--COA LIGASE [GDP-FORMING] SUBUNIT BETA, MITOCHONDRIAL"/>
    <property type="match status" value="1"/>
</dbReference>
<dbReference type="InterPro" id="IPR013815">
    <property type="entry name" value="ATP_grasp_subdomain_1"/>
</dbReference>
<dbReference type="Pfam" id="PF00549">
    <property type="entry name" value="Ligase_CoA"/>
    <property type="match status" value="1"/>
</dbReference>
<evidence type="ECO:0000256" key="3">
    <source>
        <dbReference type="ARBA" id="ARBA00022598"/>
    </source>
</evidence>
<evidence type="ECO:0000256" key="5">
    <source>
        <dbReference type="ARBA" id="ARBA00022741"/>
    </source>
</evidence>
<dbReference type="AlphaFoldDB" id="A0A1F4UAS1"/>
<proteinExistence type="inferred from homology"/>
<evidence type="ECO:0000259" key="8">
    <source>
        <dbReference type="PROSITE" id="PS50975"/>
    </source>
</evidence>
<dbReference type="SUPFAM" id="SSF52210">
    <property type="entry name" value="Succinyl-CoA synthetase domains"/>
    <property type="match status" value="1"/>
</dbReference>
<dbReference type="GO" id="GO:0004775">
    <property type="term" value="F:succinate-CoA ligase (ADP-forming) activity"/>
    <property type="evidence" value="ECO:0007669"/>
    <property type="project" value="TreeGrafter"/>
</dbReference>
<evidence type="ECO:0000256" key="1">
    <source>
        <dbReference type="ARBA" id="ARBA00001946"/>
    </source>
</evidence>
<accession>A0A1F4UAS1</accession>
<evidence type="ECO:0000256" key="4">
    <source>
        <dbReference type="ARBA" id="ARBA00022723"/>
    </source>
</evidence>
<comment type="similarity">
    <text evidence="2">Belongs to the succinate/malate CoA ligase beta subunit family.</text>
</comment>
<dbReference type="GO" id="GO:0005524">
    <property type="term" value="F:ATP binding"/>
    <property type="evidence" value="ECO:0007669"/>
    <property type="project" value="UniProtKB-UniRule"/>
</dbReference>
<sequence>MRLYEYEAKKLFKRHGVSVPDGVIVDKTTIDELNKAVFPVVVKAQVFLGGRGKAGLVRTANNKDEAIDHINKIIGIKHGPFFVQKVLVERKVNIKKEYYLAATIDRLEHKPLIIACPEGGVDIEEIAKKNKKSILKYYFNPGHKIHEFTARKIAADIGIHGQAMDQAAKMIQHAYRIFIEFDCKLVEINPLALTDNAQLLAVDAKIDIDEDAMFRNPELKEMGIFARHEIGELTEREKKAKILGIPYVDLEGGDIGVFPGGAGFGIAAIDLIQHYNGKPANFMDSGGAPTQEKLRAMLGLLIDNPDVKAIFGARFGGISRCDDWAKAVVQYVIDNEPQKPMIMRMAGNMEEEGRKIFEQAIKDYPELFKDIKIYSVNTPIEKVIEETIRIARSIPDKNTQGDL</sequence>
<gene>
    <name evidence="9" type="ORF">A2Y85_06435</name>
</gene>
<feature type="domain" description="ATP-grasp" evidence="8">
    <location>
        <begin position="9"/>
        <end position="235"/>
    </location>
</feature>
<dbReference type="InterPro" id="IPR013650">
    <property type="entry name" value="ATP-grasp_succ-CoA_synth-type"/>
</dbReference>
<comment type="cofactor">
    <cofactor evidence="1">
        <name>Mg(2+)</name>
        <dbReference type="ChEBI" id="CHEBI:18420"/>
    </cofactor>
</comment>
<comment type="caution">
    <text evidence="9">The sequence shown here is derived from an EMBL/GenBank/DDBJ whole genome shotgun (WGS) entry which is preliminary data.</text>
</comment>
<dbReference type="Gene3D" id="3.30.1490.20">
    <property type="entry name" value="ATP-grasp fold, A domain"/>
    <property type="match status" value="1"/>
</dbReference>
<evidence type="ECO:0000256" key="7">
    <source>
        <dbReference type="PROSITE-ProRule" id="PRU00409"/>
    </source>
</evidence>
<dbReference type="GO" id="GO:0006104">
    <property type="term" value="P:succinyl-CoA metabolic process"/>
    <property type="evidence" value="ECO:0007669"/>
    <property type="project" value="TreeGrafter"/>
</dbReference>
<dbReference type="PANTHER" id="PTHR11815">
    <property type="entry name" value="SUCCINYL-COA SYNTHETASE BETA CHAIN"/>
    <property type="match status" value="1"/>
</dbReference>
<dbReference type="Gene3D" id="3.30.470.20">
    <property type="entry name" value="ATP-grasp fold, B domain"/>
    <property type="match status" value="1"/>
</dbReference>
<dbReference type="PROSITE" id="PS50975">
    <property type="entry name" value="ATP_GRASP"/>
    <property type="match status" value="1"/>
</dbReference>
<organism evidence="9 10">
    <name type="scientific">candidate division WOR-3 bacterium RBG_13_43_14</name>
    <dbReference type="NCBI Taxonomy" id="1802590"/>
    <lineage>
        <taxon>Bacteria</taxon>
        <taxon>Bacteria division WOR-3</taxon>
    </lineage>
</organism>
<protein>
    <recommendedName>
        <fullName evidence="8">ATP-grasp domain-containing protein</fullName>
    </recommendedName>
</protein>
<dbReference type="GO" id="GO:0046872">
    <property type="term" value="F:metal ion binding"/>
    <property type="evidence" value="ECO:0007669"/>
    <property type="project" value="UniProtKB-KW"/>
</dbReference>
<evidence type="ECO:0000313" key="9">
    <source>
        <dbReference type="EMBL" id="OGC41950.1"/>
    </source>
</evidence>
<dbReference type="InterPro" id="IPR005809">
    <property type="entry name" value="Succ_CoA_ligase-like_bsu"/>
</dbReference>
<dbReference type="Pfam" id="PF08442">
    <property type="entry name" value="ATP-grasp_2"/>
    <property type="match status" value="1"/>
</dbReference>
<evidence type="ECO:0000256" key="2">
    <source>
        <dbReference type="ARBA" id="ARBA00009182"/>
    </source>
</evidence>
<evidence type="ECO:0000256" key="6">
    <source>
        <dbReference type="ARBA" id="ARBA00022842"/>
    </source>
</evidence>
<dbReference type="Gene3D" id="3.40.50.261">
    <property type="entry name" value="Succinyl-CoA synthetase domains"/>
    <property type="match status" value="1"/>
</dbReference>
<dbReference type="GO" id="GO:0006099">
    <property type="term" value="P:tricarboxylic acid cycle"/>
    <property type="evidence" value="ECO:0007669"/>
    <property type="project" value="InterPro"/>
</dbReference>
<dbReference type="FunFam" id="3.30.470.20:FF:000002">
    <property type="entry name" value="Succinate--CoA ligase [ADP-forming] subunit beta"/>
    <property type="match status" value="1"/>
</dbReference>
<dbReference type="SUPFAM" id="SSF56059">
    <property type="entry name" value="Glutathione synthetase ATP-binding domain-like"/>
    <property type="match status" value="1"/>
</dbReference>
<reference evidence="9 10" key="1">
    <citation type="journal article" date="2016" name="Nat. Commun.">
        <title>Thousands of microbial genomes shed light on interconnected biogeochemical processes in an aquifer system.</title>
        <authorList>
            <person name="Anantharaman K."/>
            <person name="Brown C.T."/>
            <person name="Hug L.A."/>
            <person name="Sharon I."/>
            <person name="Castelle C.J."/>
            <person name="Probst A.J."/>
            <person name="Thomas B.C."/>
            <person name="Singh A."/>
            <person name="Wilkins M.J."/>
            <person name="Karaoz U."/>
            <person name="Brodie E.L."/>
            <person name="Williams K.H."/>
            <person name="Hubbard S.S."/>
            <person name="Banfield J.F."/>
        </authorList>
    </citation>
    <scope>NUCLEOTIDE SEQUENCE [LARGE SCALE GENOMIC DNA]</scope>
</reference>
<dbReference type="InterPro" id="IPR016102">
    <property type="entry name" value="Succinyl-CoA_synth-like"/>
</dbReference>
<name>A0A1F4UAS1_UNCW3</name>
<keyword evidence="4" id="KW-0479">Metal-binding</keyword>
<keyword evidence="5 7" id="KW-0547">Nucleotide-binding</keyword>
<dbReference type="PIRSF" id="PIRSF001554">
    <property type="entry name" value="SucCS_beta"/>
    <property type="match status" value="1"/>
</dbReference>
<keyword evidence="6" id="KW-0460">Magnesium</keyword>